<feature type="binding site" evidence="8">
    <location>
        <position position="65"/>
    </location>
    <ligand>
        <name>Zn(2+)</name>
        <dbReference type="ChEBI" id="CHEBI:29105"/>
        <label>2</label>
        <note>catalytic</note>
    </ligand>
</feature>
<dbReference type="NCBIfam" id="TIGR02651">
    <property type="entry name" value="RNase_Z"/>
    <property type="match status" value="1"/>
</dbReference>
<evidence type="ECO:0000256" key="4">
    <source>
        <dbReference type="ARBA" id="ARBA00022723"/>
    </source>
</evidence>
<evidence type="ECO:0000256" key="1">
    <source>
        <dbReference type="ARBA" id="ARBA00011738"/>
    </source>
</evidence>
<feature type="binding site" evidence="8">
    <location>
        <position position="61"/>
    </location>
    <ligand>
        <name>Zn(2+)</name>
        <dbReference type="ChEBI" id="CHEBI:29105"/>
        <label>1</label>
        <note>catalytic</note>
    </ligand>
</feature>
<keyword evidence="6 8" id="KW-0378">Hydrolase</keyword>
<dbReference type="CDD" id="cd07717">
    <property type="entry name" value="RNaseZ_ZiPD-like_MBL-fold"/>
    <property type="match status" value="1"/>
</dbReference>
<evidence type="ECO:0000256" key="7">
    <source>
        <dbReference type="ARBA" id="ARBA00022833"/>
    </source>
</evidence>
<feature type="binding site" evidence="8">
    <location>
        <position position="209"/>
    </location>
    <ligand>
        <name>Zn(2+)</name>
        <dbReference type="ChEBI" id="CHEBI:29105"/>
        <label>2</label>
        <note>catalytic</note>
    </ligand>
</feature>
<dbReference type="KEGG" id="agi:FSB73_08335"/>
<keyword evidence="4 8" id="KW-0479">Metal-binding</keyword>
<feature type="binding site" evidence="8">
    <location>
        <position position="267"/>
    </location>
    <ligand>
        <name>Zn(2+)</name>
        <dbReference type="ChEBI" id="CHEBI:29105"/>
        <label>2</label>
        <note>catalytic</note>
    </ligand>
</feature>
<evidence type="ECO:0000256" key="3">
    <source>
        <dbReference type="ARBA" id="ARBA00022722"/>
    </source>
</evidence>
<feature type="binding site" evidence="8">
    <location>
        <position position="209"/>
    </location>
    <ligand>
        <name>Zn(2+)</name>
        <dbReference type="ChEBI" id="CHEBI:29105"/>
        <label>1</label>
        <note>catalytic</note>
    </ligand>
</feature>
<evidence type="ECO:0000256" key="8">
    <source>
        <dbReference type="HAMAP-Rule" id="MF_01818"/>
    </source>
</evidence>
<evidence type="ECO:0000256" key="6">
    <source>
        <dbReference type="ARBA" id="ARBA00022801"/>
    </source>
</evidence>
<keyword evidence="2 8" id="KW-0819">tRNA processing</keyword>
<dbReference type="GO" id="GO:0008270">
    <property type="term" value="F:zinc ion binding"/>
    <property type="evidence" value="ECO:0007669"/>
    <property type="project" value="UniProtKB-UniRule"/>
</dbReference>
<dbReference type="Gene3D" id="3.60.15.10">
    <property type="entry name" value="Ribonuclease Z/Hydroxyacylglutathione hydrolase-like"/>
    <property type="match status" value="1"/>
</dbReference>
<dbReference type="AlphaFoldDB" id="A0A5B8VJA0"/>
<dbReference type="InterPro" id="IPR036866">
    <property type="entry name" value="RibonucZ/Hydroxyglut_hydro"/>
</dbReference>
<dbReference type="OrthoDB" id="9800940at2"/>
<dbReference type="EMBL" id="CP042434">
    <property type="protein sequence ID" value="QEC71667.1"/>
    <property type="molecule type" value="Genomic_DNA"/>
</dbReference>
<evidence type="ECO:0000256" key="2">
    <source>
        <dbReference type="ARBA" id="ARBA00022694"/>
    </source>
</evidence>
<proteinExistence type="inferred from homology"/>
<comment type="cofactor">
    <cofactor evidence="8">
        <name>Zn(2+)</name>
        <dbReference type="ChEBI" id="CHEBI:29105"/>
    </cofactor>
    <text evidence="8">Binds 2 Zn(2+) ions.</text>
</comment>
<evidence type="ECO:0000313" key="10">
    <source>
        <dbReference type="Proteomes" id="UP000321291"/>
    </source>
</evidence>
<keyword evidence="10" id="KW-1185">Reference proteome</keyword>
<dbReference type="PANTHER" id="PTHR46018">
    <property type="entry name" value="ZINC PHOSPHODIESTERASE ELAC PROTEIN 1"/>
    <property type="match status" value="1"/>
</dbReference>
<dbReference type="Proteomes" id="UP000321291">
    <property type="component" value="Chromosome"/>
</dbReference>
<protein>
    <recommendedName>
        <fullName evidence="8">Ribonuclease Z</fullName>
        <shortName evidence="8">RNase Z</shortName>
        <ecNumber evidence="8">3.1.26.11</ecNumber>
    </recommendedName>
    <alternativeName>
        <fullName evidence="8">tRNA 3 endonuclease</fullName>
    </alternativeName>
    <alternativeName>
        <fullName evidence="8">tRNase Z</fullName>
    </alternativeName>
</protein>
<keyword evidence="3 8" id="KW-0540">Nuclease</keyword>
<feature type="active site" description="Proton acceptor" evidence="8">
    <location>
        <position position="65"/>
    </location>
</feature>
<dbReference type="Pfam" id="PF23023">
    <property type="entry name" value="Anti-Pycsar_Apyc1"/>
    <property type="match status" value="1"/>
</dbReference>
<dbReference type="NCBIfam" id="NF000801">
    <property type="entry name" value="PRK00055.1-3"/>
    <property type="match status" value="1"/>
</dbReference>
<comment type="function">
    <text evidence="8">Zinc phosphodiesterase, which displays some tRNA 3'-processing endonuclease activity. Probably involved in tRNA maturation, by removing a 3'-trailer from precursor tRNA.</text>
</comment>
<feature type="binding site" evidence="8">
    <location>
        <position position="63"/>
    </location>
    <ligand>
        <name>Zn(2+)</name>
        <dbReference type="ChEBI" id="CHEBI:29105"/>
        <label>1</label>
        <note>catalytic</note>
    </ligand>
</feature>
<keyword evidence="5 8" id="KW-0255">Endonuclease</keyword>
<comment type="catalytic activity">
    <reaction evidence="8">
        <text>Endonucleolytic cleavage of RNA, removing extra 3' nucleotides from tRNA precursor, generating 3' termini of tRNAs. A 3'-hydroxy group is left at the tRNA terminus and a 5'-phosphoryl group is left at the trailer molecule.</text>
        <dbReference type="EC" id="3.1.26.11"/>
    </reaction>
</comment>
<gene>
    <name evidence="8" type="primary">rnz</name>
    <name evidence="9" type="ORF">FSB73_08335</name>
</gene>
<name>A0A5B8VJA0_9BACT</name>
<evidence type="ECO:0000256" key="5">
    <source>
        <dbReference type="ARBA" id="ARBA00022759"/>
    </source>
</evidence>
<feature type="binding site" evidence="8">
    <location>
        <position position="139"/>
    </location>
    <ligand>
        <name>Zn(2+)</name>
        <dbReference type="ChEBI" id="CHEBI:29105"/>
        <label>1</label>
        <note>catalytic</note>
    </ligand>
</feature>
<comment type="similarity">
    <text evidence="8">Belongs to the RNase Z family.</text>
</comment>
<reference evidence="9 10" key="1">
    <citation type="journal article" date="2017" name="Int. J. Syst. Evol. Microbiol.">
        <title>Arachidicoccus ginsenosidivorans sp. nov., with ginsenoside-converting activity isolated from ginseng cultivating soil.</title>
        <authorList>
            <person name="Siddiqi M.Z."/>
            <person name="Aslam Z."/>
            <person name="Im W.T."/>
        </authorList>
    </citation>
    <scope>NUCLEOTIDE SEQUENCE [LARGE SCALE GENOMIC DNA]</scope>
    <source>
        <strain evidence="9 10">Gsoil 809</strain>
    </source>
</reference>
<feature type="binding site" evidence="8">
    <location>
        <position position="66"/>
    </location>
    <ligand>
        <name>Zn(2+)</name>
        <dbReference type="ChEBI" id="CHEBI:29105"/>
        <label>2</label>
        <note>catalytic</note>
    </ligand>
</feature>
<dbReference type="EC" id="3.1.26.11" evidence="8"/>
<dbReference type="InterPro" id="IPR013471">
    <property type="entry name" value="RNase_Z/BN"/>
</dbReference>
<evidence type="ECO:0000313" key="9">
    <source>
        <dbReference type="EMBL" id="QEC71667.1"/>
    </source>
</evidence>
<organism evidence="9 10">
    <name type="scientific">Arachidicoccus ginsenosidivorans</name>
    <dbReference type="NCBI Taxonomy" id="496057"/>
    <lineage>
        <taxon>Bacteria</taxon>
        <taxon>Pseudomonadati</taxon>
        <taxon>Bacteroidota</taxon>
        <taxon>Chitinophagia</taxon>
        <taxon>Chitinophagales</taxon>
        <taxon>Chitinophagaceae</taxon>
        <taxon>Arachidicoccus</taxon>
    </lineage>
</organism>
<keyword evidence="7 8" id="KW-0862">Zinc</keyword>
<dbReference type="HAMAP" id="MF_01818">
    <property type="entry name" value="RNase_Z_BN"/>
    <property type="match status" value="1"/>
</dbReference>
<dbReference type="SUPFAM" id="SSF56281">
    <property type="entry name" value="Metallo-hydrolase/oxidoreductase"/>
    <property type="match status" value="1"/>
</dbReference>
<dbReference type="RefSeq" id="WP_146781044.1">
    <property type="nucleotide sequence ID" value="NZ_CP042434.1"/>
</dbReference>
<accession>A0A5B8VJA0</accession>
<dbReference type="GO" id="GO:0042781">
    <property type="term" value="F:3'-tRNA processing endoribonuclease activity"/>
    <property type="evidence" value="ECO:0007669"/>
    <property type="project" value="UniProtKB-UniRule"/>
</dbReference>
<dbReference type="PANTHER" id="PTHR46018:SF2">
    <property type="entry name" value="ZINC PHOSPHODIESTERASE ELAC PROTEIN 1"/>
    <property type="match status" value="1"/>
</dbReference>
<sequence length="300" mass="33956">MFGVTILGNNSAVPAHDRHPTAQAVTIAGEVLLLDCGEGTQMQIKNYHVKRSRITRIFISHLHGDHYFGLIGLISSMALINRTTPLHLYGPAPLKELIDLQLSVSDSILPYELIFHPLEGPAVLVQTAKYRIETFPVEHKIPCYGFLIRENHAPRKIDPDLTRQYEVPQAYFEKLQWGADYQTKDGRLLKNEMLTVPGRKNLSYAYCADTLFTDSFLPFIKQVDVLYHESTYLDDFAEQAKNRFHSTAKQAAMIAERAEVGRLLLGHFSSKFKGVQPFEAEARAVFPYTDLSQEGVTYLV</sequence>
<comment type="subunit">
    <text evidence="1 8">Homodimer.</text>
</comment>